<proteinExistence type="inferred from homology"/>
<dbReference type="InterPro" id="IPR005119">
    <property type="entry name" value="LysR_subst-bd"/>
</dbReference>
<dbReference type="InterPro" id="IPR058163">
    <property type="entry name" value="LysR-type_TF_proteobact-type"/>
</dbReference>
<evidence type="ECO:0000259" key="5">
    <source>
        <dbReference type="PROSITE" id="PS50931"/>
    </source>
</evidence>
<dbReference type="PANTHER" id="PTHR30537:SF74">
    <property type="entry name" value="HTH-TYPE TRANSCRIPTIONAL REGULATOR TRPI"/>
    <property type="match status" value="1"/>
</dbReference>
<comment type="similarity">
    <text evidence="1">Belongs to the LysR transcriptional regulatory family.</text>
</comment>
<gene>
    <name evidence="6" type="primary">gcvA_19</name>
    <name evidence="6" type="ORF">RUE5091_04501</name>
</gene>
<dbReference type="Pfam" id="PF00126">
    <property type="entry name" value="HTH_1"/>
    <property type="match status" value="1"/>
</dbReference>
<organism evidence="6 7">
    <name type="scientific">Ruegeria denitrificans</name>
    <dbReference type="NCBI Taxonomy" id="1715692"/>
    <lineage>
        <taxon>Bacteria</taxon>
        <taxon>Pseudomonadati</taxon>
        <taxon>Pseudomonadota</taxon>
        <taxon>Alphaproteobacteria</taxon>
        <taxon>Rhodobacterales</taxon>
        <taxon>Roseobacteraceae</taxon>
        <taxon>Ruegeria</taxon>
    </lineage>
</organism>
<evidence type="ECO:0000256" key="1">
    <source>
        <dbReference type="ARBA" id="ARBA00009437"/>
    </source>
</evidence>
<dbReference type="Gene3D" id="3.40.190.10">
    <property type="entry name" value="Periplasmic binding protein-like II"/>
    <property type="match status" value="2"/>
</dbReference>
<reference evidence="7" key="1">
    <citation type="submission" date="2015-09" db="EMBL/GenBank/DDBJ databases">
        <authorList>
            <person name="Rodrigo-Torres L."/>
            <person name="Arahal D.R."/>
        </authorList>
    </citation>
    <scope>NUCLEOTIDE SEQUENCE [LARGE SCALE GENOMIC DNA]</scope>
    <source>
        <strain evidence="7">CECT 5091</strain>
    </source>
</reference>
<evidence type="ECO:0000313" key="7">
    <source>
        <dbReference type="Proteomes" id="UP000051260"/>
    </source>
</evidence>
<dbReference type="GO" id="GO:0006351">
    <property type="term" value="P:DNA-templated transcription"/>
    <property type="evidence" value="ECO:0007669"/>
    <property type="project" value="TreeGrafter"/>
</dbReference>
<dbReference type="Pfam" id="PF03466">
    <property type="entry name" value="LysR_substrate"/>
    <property type="match status" value="1"/>
</dbReference>
<dbReference type="FunFam" id="1.10.10.10:FF:000001">
    <property type="entry name" value="LysR family transcriptional regulator"/>
    <property type="match status" value="1"/>
</dbReference>
<sequence>MFKIFIQDAMTTRFQRHDSLRLFLEIVRYPSLSAAADALNMTKGALSYQIKVLEEELQTQLLHRQPRGIALTRQGRLLLETCQPLFSALEAGLRDIAQANDQELTVGLSSYFAARWLSPRLMSFMEEFPNVRLRLQPMTQLFDLENQGVDVAIRWGNGQWNDAKVEQFLSMPAWAVGNRDALAKVEALGLDQAIAELTLLRDHDDSDAWSDWIKAAGLPAIQRRDTLIIPDPNVRVQAVKNGQGIALMDALVADEIKHGSLVRLSESELSDYGYFLVEPFADRGSRPVRCFSDWLKGEVPQQRGEQAAC</sequence>
<dbReference type="AlphaFoldDB" id="A0A0P1IT52"/>
<dbReference type="EMBL" id="CYUD01000026">
    <property type="protein sequence ID" value="CUK20295.1"/>
    <property type="molecule type" value="Genomic_DNA"/>
</dbReference>
<keyword evidence="7" id="KW-1185">Reference proteome</keyword>
<accession>A0A0P1IT52</accession>
<name>A0A0P1IT52_9RHOB</name>
<dbReference type="Proteomes" id="UP000051260">
    <property type="component" value="Unassembled WGS sequence"/>
</dbReference>
<dbReference type="InterPro" id="IPR036390">
    <property type="entry name" value="WH_DNA-bd_sf"/>
</dbReference>
<evidence type="ECO:0000256" key="3">
    <source>
        <dbReference type="ARBA" id="ARBA00023125"/>
    </source>
</evidence>
<dbReference type="GO" id="GO:0043565">
    <property type="term" value="F:sequence-specific DNA binding"/>
    <property type="evidence" value="ECO:0007669"/>
    <property type="project" value="TreeGrafter"/>
</dbReference>
<keyword evidence="3" id="KW-0238">DNA-binding</keyword>
<dbReference type="STRING" id="1715692.RUE5091_04501"/>
<dbReference type="GO" id="GO:0003700">
    <property type="term" value="F:DNA-binding transcription factor activity"/>
    <property type="evidence" value="ECO:0007669"/>
    <property type="project" value="InterPro"/>
</dbReference>
<dbReference type="SUPFAM" id="SSF46785">
    <property type="entry name" value="Winged helix' DNA-binding domain"/>
    <property type="match status" value="1"/>
</dbReference>
<keyword evidence="2" id="KW-0805">Transcription regulation</keyword>
<protein>
    <submittedName>
        <fullName evidence="6">Gcv operon activator</fullName>
    </submittedName>
</protein>
<dbReference type="Gene3D" id="1.10.10.10">
    <property type="entry name" value="Winged helix-like DNA-binding domain superfamily/Winged helix DNA-binding domain"/>
    <property type="match status" value="1"/>
</dbReference>
<dbReference type="SUPFAM" id="SSF53850">
    <property type="entry name" value="Periplasmic binding protein-like II"/>
    <property type="match status" value="1"/>
</dbReference>
<feature type="domain" description="HTH lysR-type" evidence="5">
    <location>
        <begin position="20"/>
        <end position="72"/>
    </location>
</feature>
<evidence type="ECO:0000256" key="2">
    <source>
        <dbReference type="ARBA" id="ARBA00023015"/>
    </source>
</evidence>
<dbReference type="PROSITE" id="PS50931">
    <property type="entry name" value="HTH_LYSR"/>
    <property type="match status" value="1"/>
</dbReference>
<dbReference type="PANTHER" id="PTHR30537">
    <property type="entry name" value="HTH-TYPE TRANSCRIPTIONAL REGULATOR"/>
    <property type="match status" value="1"/>
</dbReference>
<dbReference type="OrthoDB" id="9813056at2"/>
<dbReference type="InterPro" id="IPR000847">
    <property type="entry name" value="LysR_HTH_N"/>
</dbReference>
<dbReference type="InterPro" id="IPR036388">
    <property type="entry name" value="WH-like_DNA-bd_sf"/>
</dbReference>
<evidence type="ECO:0000313" key="6">
    <source>
        <dbReference type="EMBL" id="CUK20295.1"/>
    </source>
</evidence>
<keyword evidence="4" id="KW-0804">Transcription</keyword>
<evidence type="ECO:0000256" key="4">
    <source>
        <dbReference type="ARBA" id="ARBA00023163"/>
    </source>
</evidence>